<dbReference type="AlphaFoldDB" id="N1MJB3"/>
<reference evidence="2 3" key="1">
    <citation type="submission" date="2013-03" db="EMBL/GenBank/DDBJ databases">
        <authorList>
            <person name="Le V."/>
        </authorList>
    </citation>
    <scope>NUCLEOTIDE SEQUENCE [LARGE SCALE GENOMIC DNA]</scope>
    <source>
        <strain evidence="2 3">BiD32</strain>
    </source>
</reference>
<gene>
    <name evidence="2" type="ORF">EBBID32_13800</name>
</gene>
<dbReference type="InterPro" id="IPR025737">
    <property type="entry name" value="FApF"/>
</dbReference>
<dbReference type="RefSeq" id="WP_006952826.1">
    <property type="nucleotide sequence ID" value="NZ_CAVK010000061.1"/>
</dbReference>
<evidence type="ECO:0000256" key="1">
    <source>
        <dbReference type="SAM" id="SignalP"/>
    </source>
</evidence>
<feature type="chain" id="PRO_5004108801" description="Transporter" evidence="1">
    <location>
        <begin position="24"/>
        <end position="275"/>
    </location>
</feature>
<evidence type="ECO:0000313" key="2">
    <source>
        <dbReference type="EMBL" id="CCW17041.1"/>
    </source>
</evidence>
<keyword evidence="1" id="KW-0732">Signal</keyword>
<organism evidence="2 3">
    <name type="scientific">Sphingobium indicum BiD32</name>
    <dbReference type="NCBI Taxonomy" id="1301087"/>
    <lineage>
        <taxon>Bacteria</taxon>
        <taxon>Pseudomonadati</taxon>
        <taxon>Pseudomonadota</taxon>
        <taxon>Alphaproteobacteria</taxon>
        <taxon>Sphingomonadales</taxon>
        <taxon>Sphingomonadaceae</taxon>
        <taxon>Sphingobium</taxon>
    </lineage>
</organism>
<dbReference type="Proteomes" id="UP000013201">
    <property type="component" value="Unassembled WGS sequence"/>
</dbReference>
<reference evidence="3" key="2">
    <citation type="submission" date="2013-04" db="EMBL/GenBank/DDBJ databases">
        <title>Bisphenol A degrading Sphingobium sp. strain BiD32.</title>
        <authorList>
            <person name="Nielsen J.L."/>
            <person name="Zhou N.A."/>
            <person name="Kjeldal H."/>
        </authorList>
    </citation>
    <scope>NUCLEOTIDE SEQUENCE [LARGE SCALE GENOMIC DNA]</scope>
    <source>
        <strain evidence="3">BiD32</strain>
    </source>
</reference>
<proteinExistence type="predicted"/>
<sequence length="275" mass="28732">MTRLWAIAITILAFATSSGPALAQSQPDVPKLRELCPDRPGLGTPACTIDRGHVVVELGMGSWVRDSDAAVRTDSVSSGELLVRVGVTNSLEAQFGWFGYSRTRTRDLQSGSLSEAGGGGDISIALRQNLSNPDGSGTAVAVMPYVTLPIGTSPSGAGDWGIGLLVPMSVELPKGLSISLTPRIDAVVDSDGRGRHLAFGTTAGFGFEIINKLSATVELSMARDCEPAGHSTIGLAGLSFGWQPTDALQLDAGLNIGLNHDSPDREVYVGITQRF</sequence>
<keyword evidence="3" id="KW-1185">Reference proteome</keyword>
<dbReference type="Pfam" id="PF13557">
    <property type="entry name" value="Phenol_MetA_deg"/>
    <property type="match status" value="1"/>
</dbReference>
<comment type="caution">
    <text evidence="2">The sequence shown here is derived from an EMBL/GenBank/DDBJ whole genome shotgun (WGS) entry which is preliminary data.</text>
</comment>
<protein>
    <recommendedName>
        <fullName evidence="4">Transporter</fullName>
    </recommendedName>
</protein>
<feature type="signal peptide" evidence="1">
    <location>
        <begin position="1"/>
        <end position="23"/>
    </location>
</feature>
<evidence type="ECO:0000313" key="3">
    <source>
        <dbReference type="Proteomes" id="UP000013201"/>
    </source>
</evidence>
<dbReference type="OrthoDB" id="189778at2"/>
<name>N1MJB3_9SPHN</name>
<dbReference type="EMBL" id="CAVK010000061">
    <property type="protein sequence ID" value="CCW17041.1"/>
    <property type="molecule type" value="Genomic_DNA"/>
</dbReference>
<evidence type="ECO:0008006" key="4">
    <source>
        <dbReference type="Google" id="ProtNLM"/>
    </source>
</evidence>
<accession>N1MJB3</accession>